<feature type="domain" description="Formamidopyrimidine-DNA glycosylase catalytic" evidence="10">
    <location>
        <begin position="2"/>
        <end position="113"/>
    </location>
</feature>
<evidence type="ECO:0000256" key="5">
    <source>
        <dbReference type="ARBA" id="ARBA00023125"/>
    </source>
</evidence>
<evidence type="ECO:0000256" key="4">
    <source>
        <dbReference type="ARBA" id="ARBA00022801"/>
    </source>
</evidence>
<dbReference type="PANTHER" id="PTHR22993">
    <property type="entry name" value="FORMAMIDOPYRIMIDINE-DNA GLYCOSYLASE"/>
    <property type="match status" value="1"/>
</dbReference>
<dbReference type="InterPro" id="IPR012319">
    <property type="entry name" value="FPG_cat"/>
</dbReference>
<comment type="similarity">
    <text evidence="2">Belongs to the FPG family.</text>
</comment>
<keyword evidence="6" id="KW-0234">DNA repair</keyword>
<dbReference type="PANTHER" id="PTHR22993:SF9">
    <property type="entry name" value="FORMAMIDOPYRIMIDINE-DNA GLYCOSYLASE"/>
    <property type="match status" value="1"/>
</dbReference>
<dbReference type="EMBL" id="JAVLVU010000001">
    <property type="protein sequence ID" value="MDT3404893.1"/>
    <property type="molecule type" value="Genomic_DNA"/>
</dbReference>
<organism evidence="11 12">
    <name type="scientific">Mucilaginibacter terrae</name>
    <dbReference type="NCBI Taxonomy" id="1955052"/>
    <lineage>
        <taxon>Bacteria</taxon>
        <taxon>Pseudomonadati</taxon>
        <taxon>Bacteroidota</taxon>
        <taxon>Sphingobacteriia</taxon>
        <taxon>Sphingobacteriales</taxon>
        <taxon>Sphingobacteriaceae</taxon>
        <taxon>Mucilaginibacter</taxon>
    </lineage>
</organism>
<evidence type="ECO:0000256" key="9">
    <source>
        <dbReference type="ARBA" id="ARBA00023295"/>
    </source>
</evidence>
<evidence type="ECO:0000259" key="10">
    <source>
        <dbReference type="PROSITE" id="PS51068"/>
    </source>
</evidence>
<evidence type="ECO:0000313" key="12">
    <source>
        <dbReference type="Proteomes" id="UP001258315"/>
    </source>
</evidence>
<dbReference type="InterPro" id="IPR010979">
    <property type="entry name" value="Ribosomal_uS13-like_H2TH"/>
</dbReference>
<evidence type="ECO:0000256" key="6">
    <source>
        <dbReference type="ARBA" id="ARBA00023204"/>
    </source>
</evidence>
<comment type="caution">
    <text evidence="11">The sequence shown here is derived from an EMBL/GenBank/DDBJ whole genome shotgun (WGS) entry which is preliminary data.</text>
</comment>
<dbReference type="RefSeq" id="WP_311952739.1">
    <property type="nucleotide sequence ID" value="NZ_JAVLVU010000001.1"/>
</dbReference>
<dbReference type="Proteomes" id="UP001258315">
    <property type="component" value="Unassembled WGS sequence"/>
</dbReference>
<dbReference type="SUPFAM" id="SSF46946">
    <property type="entry name" value="S13-like H2TH domain"/>
    <property type="match status" value="1"/>
</dbReference>
<keyword evidence="4 11" id="KW-0378">Hydrolase</keyword>
<evidence type="ECO:0000256" key="1">
    <source>
        <dbReference type="ARBA" id="ARBA00001668"/>
    </source>
</evidence>
<evidence type="ECO:0000256" key="8">
    <source>
        <dbReference type="ARBA" id="ARBA00023268"/>
    </source>
</evidence>
<protein>
    <submittedName>
        <fullName evidence="11">Formamidopyrimidine-DNA glycosylase</fullName>
        <ecNumber evidence="11">3.2.2.23</ecNumber>
        <ecNumber evidence="11">4.2.99.18</ecNumber>
    </submittedName>
</protein>
<dbReference type="GO" id="GO:0008534">
    <property type="term" value="F:oxidized purine nucleobase lesion DNA N-glycosylase activity"/>
    <property type="evidence" value="ECO:0007669"/>
    <property type="project" value="UniProtKB-EC"/>
</dbReference>
<dbReference type="EC" id="4.2.99.18" evidence="11"/>
<dbReference type="SUPFAM" id="SSF81624">
    <property type="entry name" value="N-terminal domain of MutM-like DNA repair proteins"/>
    <property type="match status" value="1"/>
</dbReference>
<dbReference type="InterPro" id="IPR035937">
    <property type="entry name" value="FPG_N"/>
</dbReference>
<keyword evidence="3" id="KW-0227">DNA damage</keyword>
<reference evidence="12" key="1">
    <citation type="submission" date="2023-07" db="EMBL/GenBank/DDBJ databases">
        <title>Functional and genomic diversity of the sorghum phyllosphere microbiome.</title>
        <authorList>
            <person name="Shade A."/>
        </authorList>
    </citation>
    <scope>NUCLEOTIDE SEQUENCE [LARGE SCALE GENOMIC DNA]</scope>
    <source>
        <strain evidence="12">SORGH_AS_0422</strain>
    </source>
</reference>
<evidence type="ECO:0000256" key="7">
    <source>
        <dbReference type="ARBA" id="ARBA00023239"/>
    </source>
</evidence>
<gene>
    <name evidence="11" type="ORF">QE417_003965</name>
</gene>
<keyword evidence="7 11" id="KW-0456">Lyase</keyword>
<name>A0ABU3GYQ1_9SPHI</name>
<dbReference type="InterPro" id="IPR015886">
    <property type="entry name" value="H2TH_FPG"/>
</dbReference>
<proteinExistence type="inferred from homology"/>
<dbReference type="PROSITE" id="PS51068">
    <property type="entry name" value="FPG_CAT"/>
    <property type="match status" value="1"/>
</dbReference>
<keyword evidence="9 11" id="KW-0326">Glycosidase</keyword>
<keyword evidence="5" id="KW-0238">DNA-binding</keyword>
<dbReference type="SMART" id="SM01232">
    <property type="entry name" value="H2TH"/>
    <property type="match status" value="1"/>
</dbReference>
<keyword evidence="12" id="KW-1185">Reference proteome</keyword>
<dbReference type="Pfam" id="PF01149">
    <property type="entry name" value="Fapy_DNA_glyco"/>
    <property type="match status" value="1"/>
</dbReference>
<dbReference type="GO" id="GO:0140078">
    <property type="term" value="F:class I DNA-(apurinic or apyrimidinic site) endonuclease activity"/>
    <property type="evidence" value="ECO:0007669"/>
    <property type="project" value="UniProtKB-EC"/>
</dbReference>
<evidence type="ECO:0000256" key="3">
    <source>
        <dbReference type="ARBA" id="ARBA00022763"/>
    </source>
</evidence>
<dbReference type="EC" id="3.2.2.23" evidence="11"/>
<keyword evidence="8" id="KW-0511">Multifunctional enzyme</keyword>
<accession>A0ABU3GYQ1</accession>
<comment type="catalytic activity">
    <reaction evidence="1">
        <text>Hydrolysis of DNA containing ring-opened 7-methylguanine residues, releasing 2,6-diamino-4-hydroxy-5-(N-methyl)formamidopyrimidine.</text>
        <dbReference type="EC" id="3.2.2.23"/>
    </reaction>
</comment>
<evidence type="ECO:0000313" key="11">
    <source>
        <dbReference type="EMBL" id="MDT3404893.1"/>
    </source>
</evidence>
<dbReference type="Gene3D" id="1.10.8.50">
    <property type="match status" value="1"/>
</dbReference>
<dbReference type="SMART" id="SM00898">
    <property type="entry name" value="Fapy_DNA_glyco"/>
    <property type="match status" value="1"/>
</dbReference>
<dbReference type="Gene3D" id="3.20.190.10">
    <property type="entry name" value="MutM-like, N-terminal"/>
    <property type="match status" value="1"/>
</dbReference>
<sequence>MPELPDLQAFSHNLTKVLKGRKLLKLNVVQSKKLNVSADELVLALQGQVLNKVVREGKTLQLKFSNNQTLGLHLMLHGALRWFDSENTHKFTILELYFDGDKSLALTDFQKAATPTLNPKKADAPDALDKEVDEKFWKQKFVKSKKPVKAILMDQKVVRGIGNAYADEIFYDAGLSPFSIASKIPDDEIKVLSKSIRKVLEDAEKQIFKVEPDIINGEVRDFFNVHRPKQKTTPRGETILQEELSSRKTYYVKDQKLFD</sequence>
<evidence type="ECO:0000256" key="2">
    <source>
        <dbReference type="ARBA" id="ARBA00009409"/>
    </source>
</evidence>
<dbReference type="Pfam" id="PF06831">
    <property type="entry name" value="H2TH"/>
    <property type="match status" value="1"/>
</dbReference>